<dbReference type="Gene3D" id="1.10.3720.10">
    <property type="entry name" value="MetI-like"/>
    <property type="match status" value="1"/>
</dbReference>
<dbReference type="InterPro" id="IPR050366">
    <property type="entry name" value="BP-dependent_transpt_permease"/>
</dbReference>
<evidence type="ECO:0000256" key="3">
    <source>
        <dbReference type="ARBA" id="ARBA00022475"/>
    </source>
</evidence>
<dbReference type="CDD" id="cd06261">
    <property type="entry name" value="TM_PBP2"/>
    <property type="match status" value="1"/>
</dbReference>
<dbReference type="InterPro" id="IPR035906">
    <property type="entry name" value="MetI-like_sf"/>
</dbReference>
<dbReference type="SUPFAM" id="SSF161098">
    <property type="entry name" value="MetI-like"/>
    <property type="match status" value="1"/>
</dbReference>
<dbReference type="PANTHER" id="PTHR43386">
    <property type="entry name" value="OLIGOPEPTIDE TRANSPORT SYSTEM PERMEASE PROTEIN APPC"/>
    <property type="match status" value="1"/>
</dbReference>
<dbReference type="EMBL" id="AGYT01000007">
    <property type="protein sequence ID" value="ENZ03254.1"/>
    <property type="molecule type" value="Genomic_DNA"/>
</dbReference>
<keyword evidence="10" id="KW-1185">Reference proteome</keyword>
<gene>
    <name evidence="9" type="ORF">HMPREF1092_00440</name>
</gene>
<feature type="transmembrane region" description="Helical" evidence="7">
    <location>
        <begin position="236"/>
        <end position="255"/>
    </location>
</feature>
<organism evidence="9 10">
    <name type="scientific">Clostridium thermobutyricum</name>
    <dbReference type="NCBI Taxonomy" id="29372"/>
    <lineage>
        <taxon>Bacteria</taxon>
        <taxon>Bacillati</taxon>
        <taxon>Bacillota</taxon>
        <taxon>Clostridia</taxon>
        <taxon>Eubacteriales</taxon>
        <taxon>Clostridiaceae</taxon>
        <taxon>Clostridium</taxon>
    </lineage>
</organism>
<reference evidence="9 10" key="1">
    <citation type="submission" date="2013-01" db="EMBL/GenBank/DDBJ databases">
        <title>The Genome Sequence of Clostridium colicanis 209318.</title>
        <authorList>
            <consortium name="The Broad Institute Genome Sequencing Platform"/>
            <person name="Earl A."/>
            <person name="Ward D."/>
            <person name="Feldgarden M."/>
            <person name="Gevers D."/>
            <person name="Courvalin P."/>
            <person name="Lambert T."/>
            <person name="Walker B."/>
            <person name="Young S.K."/>
            <person name="Zeng Q."/>
            <person name="Gargeya S."/>
            <person name="Fitzgerald M."/>
            <person name="Haas B."/>
            <person name="Abouelleil A."/>
            <person name="Alvarado L."/>
            <person name="Arachchi H.M."/>
            <person name="Berlin A.M."/>
            <person name="Chapman S.B."/>
            <person name="Dewar J."/>
            <person name="Goldberg J."/>
            <person name="Griggs A."/>
            <person name="Gujja S."/>
            <person name="Hansen M."/>
            <person name="Howarth C."/>
            <person name="Imamovic A."/>
            <person name="Larimer J."/>
            <person name="McCowan C."/>
            <person name="Murphy C."/>
            <person name="Neiman D."/>
            <person name="Pearson M."/>
            <person name="Priest M."/>
            <person name="Roberts A."/>
            <person name="Saif S."/>
            <person name="Shea T."/>
            <person name="Sisk P."/>
            <person name="Sykes S."/>
            <person name="Wortman J."/>
            <person name="Nusbaum C."/>
            <person name="Birren B."/>
        </authorList>
    </citation>
    <scope>NUCLEOTIDE SEQUENCE [LARGE SCALE GENOMIC DNA]</scope>
    <source>
        <strain evidence="9 10">209318</strain>
    </source>
</reference>
<dbReference type="eggNOG" id="COG1173">
    <property type="taxonomic scope" value="Bacteria"/>
</dbReference>
<keyword evidence="4 7" id="KW-0812">Transmembrane</keyword>
<evidence type="ECO:0000256" key="2">
    <source>
        <dbReference type="ARBA" id="ARBA00022448"/>
    </source>
</evidence>
<feature type="transmembrane region" description="Helical" evidence="7">
    <location>
        <begin position="212"/>
        <end position="229"/>
    </location>
</feature>
<evidence type="ECO:0000259" key="8">
    <source>
        <dbReference type="PROSITE" id="PS50928"/>
    </source>
</evidence>
<evidence type="ECO:0000313" key="9">
    <source>
        <dbReference type="EMBL" id="ENZ03254.1"/>
    </source>
</evidence>
<keyword evidence="5 7" id="KW-1133">Transmembrane helix</keyword>
<dbReference type="HOGENOM" id="CLU_028518_1_4_9"/>
<comment type="similarity">
    <text evidence="7">Belongs to the binding-protein-dependent transport system permease family.</text>
</comment>
<evidence type="ECO:0000256" key="1">
    <source>
        <dbReference type="ARBA" id="ARBA00004651"/>
    </source>
</evidence>
<dbReference type="InterPro" id="IPR000515">
    <property type="entry name" value="MetI-like"/>
</dbReference>
<protein>
    <recommendedName>
        <fullName evidence="8">ABC transmembrane type-1 domain-containing protein</fullName>
    </recommendedName>
</protein>
<sequence length="299" mass="33296">MKFSLDDFSIADERFRNEICKKEKIKVNKRIHMPKISICILSIITIGCLFSKFISLDNPFHIYLDSVNIAPNSKFLFGTDTLGRDIFSMIWYGGKISLFIGILATFISTVIGIIYGSICGLANEYLDDLMMRIAEIMLSIPSILTIMFIQGILGTNNSISIAIVIGVTRWMSIAKMVRTEVRQIKDSEYIVAAKTMGGGFFYILRVHLLPNFIPSIMFMVITSIATAIGTESTLSFLGIGLSADIVSWGTMLSLADSALLTNSWWMIVIPGIFLVATLLSITNIGNYIRKLNNKKENNL</sequence>
<comment type="caution">
    <text evidence="9">The sequence shown here is derived from an EMBL/GenBank/DDBJ whole genome shotgun (WGS) entry which is preliminary data.</text>
</comment>
<dbReference type="Pfam" id="PF00528">
    <property type="entry name" value="BPD_transp_1"/>
    <property type="match status" value="1"/>
</dbReference>
<name>N9Y504_9CLOT</name>
<comment type="subcellular location">
    <subcellularLocation>
        <location evidence="1 7">Cell membrane</location>
        <topology evidence="1 7">Multi-pass membrane protein</topology>
    </subcellularLocation>
</comment>
<evidence type="ECO:0000313" key="10">
    <source>
        <dbReference type="Proteomes" id="UP000013097"/>
    </source>
</evidence>
<evidence type="ECO:0000256" key="6">
    <source>
        <dbReference type="ARBA" id="ARBA00023136"/>
    </source>
</evidence>
<dbReference type="AlphaFoldDB" id="N9Y504"/>
<feature type="transmembrane region" description="Helical" evidence="7">
    <location>
        <begin position="96"/>
        <end position="121"/>
    </location>
</feature>
<feature type="transmembrane region" description="Helical" evidence="7">
    <location>
        <begin position="133"/>
        <end position="153"/>
    </location>
</feature>
<dbReference type="RefSeq" id="WP_002596944.1">
    <property type="nucleotide sequence ID" value="NZ_KB850956.1"/>
</dbReference>
<dbReference type="GO" id="GO:0055085">
    <property type="term" value="P:transmembrane transport"/>
    <property type="evidence" value="ECO:0007669"/>
    <property type="project" value="InterPro"/>
</dbReference>
<evidence type="ECO:0000256" key="4">
    <source>
        <dbReference type="ARBA" id="ARBA00022692"/>
    </source>
</evidence>
<feature type="transmembrane region" description="Helical" evidence="7">
    <location>
        <begin position="36"/>
        <end position="54"/>
    </location>
</feature>
<keyword evidence="2 7" id="KW-0813">Transport</keyword>
<feature type="transmembrane region" description="Helical" evidence="7">
    <location>
        <begin position="267"/>
        <end position="288"/>
    </location>
</feature>
<proteinExistence type="inferred from homology"/>
<keyword evidence="6 7" id="KW-0472">Membrane</keyword>
<accession>N9Y504</accession>
<dbReference type="Proteomes" id="UP000013097">
    <property type="component" value="Unassembled WGS sequence"/>
</dbReference>
<evidence type="ECO:0000256" key="7">
    <source>
        <dbReference type="RuleBase" id="RU363032"/>
    </source>
</evidence>
<dbReference type="PROSITE" id="PS50928">
    <property type="entry name" value="ABC_TM1"/>
    <property type="match status" value="1"/>
</dbReference>
<evidence type="ECO:0000256" key="5">
    <source>
        <dbReference type="ARBA" id="ARBA00022989"/>
    </source>
</evidence>
<dbReference type="GO" id="GO:0005886">
    <property type="term" value="C:plasma membrane"/>
    <property type="evidence" value="ECO:0007669"/>
    <property type="project" value="UniProtKB-SubCell"/>
</dbReference>
<keyword evidence="3" id="KW-1003">Cell membrane</keyword>
<feature type="domain" description="ABC transmembrane type-1" evidence="8">
    <location>
        <begin position="94"/>
        <end position="285"/>
    </location>
</feature>
<dbReference type="PATRIC" id="fig|999411.4.peg.425"/>
<dbReference type="PANTHER" id="PTHR43386:SF1">
    <property type="entry name" value="D,D-DIPEPTIDE TRANSPORT SYSTEM PERMEASE PROTEIN DDPC-RELATED"/>
    <property type="match status" value="1"/>
</dbReference>